<keyword evidence="10" id="KW-1185">Reference proteome</keyword>
<evidence type="ECO:0000259" key="8">
    <source>
        <dbReference type="Pfam" id="PF23452"/>
    </source>
</evidence>
<sequence>MGQASPPVLIFLAFGFFFATYNLVSMIMHNRSIGKSVYDDLDGEASFDPVIQMPEELKKPKNAKMPFHVALTATDAPYSKWQCRIMYYWYKKKKDLSGSEMGGFTRILHSGKPDNLMDEMHTVVVDPLPAGLDRVSFLRFFSYFVERARIPCHWLLLASFTAYHLAVENLTSLQCII</sequence>
<comment type="subcellular location">
    <subcellularLocation>
        <location evidence="1">Membrane</location>
        <topology evidence="1">Single-pass membrane protein</topology>
    </subcellularLocation>
</comment>
<gene>
    <name evidence="9" type="ORF">OIU77_026504</name>
</gene>
<reference evidence="9" key="2">
    <citation type="journal article" date="2023" name="Int. J. Mol. Sci.">
        <title>De Novo Assembly and Annotation of 11 Diverse Shrub Willow (Salix) Genomes Reveals Novel Gene Organization in Sex-Linked Regions.</title>
        <authorList>
            <person name="Hyden B."/>
            <person name="Feng K."/>
            <person name="Yates T.B."/>
            <person name="Jawdy S."/>
            <person name="Cereghino C."/>
            <person name="Smart L.B."/>
            <person name="Muchero W."/>
        </authorList>
    </citation>
    <scope>NUCLEOTIDE SEQUENCE</scope>
    <source>
        <tissue evidence="9">Shoot tip</tissue>
    </source>
</reference>
<evidence type="ECO:0000256" key="3">
    <source>
        <dbReference type="ARBA" id="ARBA00022679"/>
    </source>
</evidence>
<evidence type="ECO:0000256" key="2">
    <source>
        <dbReference type="ARBA" id="ARBA00022676"/>
    </source>
</evidence>
<dbReference type="Pfam" id="PF23452">
    <property type="entry name" value="HPAT"/>
    <property type="match status" value="1"/>
</dbReference>
<accession>A0ABQ9BLI5</accession>
<evidence type="ECO:0000313" key="10">
    <source>
        <dbReference type="Proteomes" id="UP001141253"/>
    </source>
</evidence>
<dbReference type="PANTHER" id="PTHR31485">
    <property type="entry name" value="PEPTIDYL SERINE ALPHA-GALACTOSYLTRANSFERASE"/>
    <property type="match status" value="1"/>
</dbReference>
<feature type="domain" description="Hydroxyproline O-arabinosyltransferase-like" evidence="8">
    <location>
        <begin position="67"/>
        <end position="134"/>
    </location>
</feature>
<evidence type="ECO:0000256" key="1">
    <source>
        <dbReference type="ARBA" id="ARBA00004167"/>
    </source>
</evidence>
<protein>
    <recommendedName>
        <fullName evidence="8">Hydroxyproline O-arabinosyltransferase-like domain-containing protein</fullName>
    </recommendedName>
</protein>
<dbReference type="PANTHER" id="PTHR31485:SF36">
    <property type="entry name" value="HYDROXYPROLINE O-ARABINOSYLTRANSFERASE 3"/>
    <property type="match status" value="1"/>
</dbReference>
<dbReference type="EMBL" id="JAPFFI010000007">
    <property type="protein sequence ID" value="KAJ6387952.1"/>
    <property type="molecule type" value="Genomic_DNA"/>
</dbReference>
<keyword evidence="3" id="KW-0808">Transferase</keyword>
<keyword evidence="5 7" id="KW-1133">Transmembrane helix</keyword>
<keyword evidence="2" id="KW-0328">Glycosyltransferase</keyword>
<evidence type="ECO:0000256" key="5">
    <source>
        <dbReference type="ARBA" id="ARBA00022989"/>
    </source>
</evidence>
<evidence type="ECO:0000313" key="9">
    <source>
        <dbReference type="EMBL" id="KAJ6387953.1"/>
    </source>
</evidence>
<keyword evidence="6 7" id="KW-0472">Membrane</keyword>
<evidence type="ECO:0000256" key="6">
    <source>
        <dbReference type="ARBA" id="ARBA00023136"/>
    </source>
</evidence>
<name>A0ABQ9BLI5_9ROSI</name>
<evidence type="ECO:0000256" key="7">
    <source>
        <dbReference type="SAM" id="Phobius"/>
    </source>
</evidence>
<organism evidence="9 10">
    <name type="scientific">Salix suchowensis</name>
    <dbReference type="NCBI Taxonomy" id="1278906"/>
    <lineage>
        <taxon>Eukaryota</taxon>
        <taxon>Viridiplantae</taxon>
        <taxon>Streptophyta</taxon>
        <taxon>Embryophyta</taxon>
        <taxon>Tracheophyta</taxon>
        <taxon>Spermatophyta</taxon>
        <taxon>Magnoliopsida</taxon>
        <taxon>eudicotyledons</taxon>
        <taxon>Gunneridae</taxon>
        <taxon>Pentapetalae</taxon>
        <taxon>rosids</taxon>
        <taxon>fabids</taxon>
        <taxon>Malpighiales</taxon>
        <taxon>Salicaceae</taxon>
        <taxon>Saliceae</taxon>
        <taxon>Salix</taxon>
    </lineage>
</organism>
<keyword evidence="4 7" id="KW-0812">Transmembrane</keyword>
<dbReference type="InterPro" id="IPR044845">
    <property type="entry name" value="HPAT/SRGT1-like"/>
</dbReference>
<proteinExistence type="predicted"/>
<reference evidence="9" key="1">
    <citation type="submission" date="2022-10" db="EMBL/GenBank/DDBJ databases">
        <authorList>
            <person name="Hyden B.L."/>
            <person name="Feng K."/>
            <person name="Yates T."/>
            <person name="Jawdy S."/>
            <person name="Smart L.B."/>
            <person name="Muchero W."/>
        </authorList>
    </citation>
    <scope>NUCLEOTIDE SEQUENCE</scope>
    <source>
        <tissue evidence="9">Shoot tip</tissue>
    </source>
</reference>
<feature type="transmembrane region" description="Helical" evidence="7">
    <location>
        <begin position="6"/>
        <end position="24"/>
    </location>
</feature>
<comment type="caution">
    <text evidence="9">The sequence shown here is derived from an EMBL/GenBank/DDBJ whole genome shotgun (WGS) entry which is preliminary data.</text>
</comment>
<dbReference type="Proteomes" id="UP001141253">
    <property type="component" value="Chromosome 3"/>
</dbReference>
<dbReference type="InterPro" id="IPR056508">
    <property type="entry name" value="HPAT-like"/>
</dbReference>
<dbReference type="EMBL" id="JAPFFI010000007">
    <property type="protein sequence ID" value="KAJ6387953.1"/>
    <property type="molecule type" value="Genomic_DNA"/>
</dbReference>
<evidence type="ECO:0000256" key="4">
    <source>
        <dbReference type="ARBA" id="ARBA00022692"/>
    </source>
</evidence>